<organism evidence="1">
    <name type="scientific">uncultured Caudovirales phage</name>
    <dbReference type="NCBI Taxonomy" id="2100421"/>
    <lineage>
        <taxon>Viruses</taxon>
        <taxon>Duplodnaviria</taxon>
        <taxon>Heunggongvirae</taxon>
        <taxon>Uroviricota</taxon>
        <taxon>Caudoviricetes</taxon>
        <taxon>Peduoviridae</taxon>
        <taxon>Maltschvirus</taxon>
        <taxon>Maltschvirus maltsch</taxon>
    </lineage>
</organism>
<dbReference type="SUPFAM" id="SSF109604">
    <property type="entry name" value="HD-domain/PDEase-like"/>
    <property type="match status" value="1"/>
</dbReference>
<gene>
    <name evidence="1" type="ORF">UFOVP1290_101</name>
</gene>
<accession>A0A6J5RSM3</accession>
<protein>
    <recommendedName>
        <fullName evidence="2">Phosphohydrolase</fullName>
    </recommendedName>
</protein>
<dbReference type="EMBL" id="LR797252">
    <property type="protein sequence ID" value="CAB4196581.1"/>
    <property type="molecule type" value="Genomic_DNA"/>
</dbReference>
<name>A0A6J5RSM3_9CAUD</name>
<sequence length="246" mass="28088">MAGLVVQTLVRLNNMSEEYDFDENDLVKVLDDGTKYPPIVTPEIEATLKSFYDSNPKITNKTDYNQASPSFDPNEAWIQTYTGVRFTPTNPNPDAIVIQDIAHALSNQCRFSGHVKKFYSVAQHCVLVSYACDYADRLTGLLHDATEAYLVDVPRPLKRSGKFDSYLEFEEKMRLAICKRFNLPLIEPASVKKADELLLYTEARDLMSPLRKDWVQNVNPLPFKIDPLGPAEAKNLFLNRFYELIK</sequence>
<proteinExistence type="predicted"/>
<evidence type="ECO:0000313" key="1">
    <source>
        <dbReference type="EMBL" id="CAB4196581.1"/>
    </source>
</evidence>
<reference evidence="1" key="1">
    <citation type="submission" date="2020-05" db="EMBL/GenBank/DDBJ databases">
        <authorList>
            <person name="Chiriac C."/>
            <person name="Salcher M."/>
            <person name="Ghai R."/>
            <person name="Kavagutti S V."/>
        </authorList>
    </citation>
    <scope>NUCLEOTIDE SEQUENCE</scope>
</reference>
<evidence type="ECO:0008006" key="2">
    <source>
        <dbReference type="Google" id="ProtNLM"/>
    </source>
</evidence>
<dbReference type="Gene3D" id="1.10.3210.10">
    <property type="entry name" value="Hypothetical protein af1432"/>
    <property type="match status" value="1"/>
</dbReference>